<dbReference type="AlphaFoldDB" id="A0A150QLE1"/>
<dbReference type="Gene3D" id="3.90.550.10">
    <property type="entry name" value="Spore Coat Polysaccharide Biosynthesis Protein SpsA, Chain A"/>
    <property type="match status" value="1"/>
</dbReference>
<dbReference type="InterPro" id="IPR052698">
    <property type="entry name" value="MoCofactor_Util/Proc"/>
</dbReference>
<evidence type="ECO:0000313" key="5">
    <source>
        <dbReference type="Proteomes" id="UP000075260"/>
    </source>
</evidence>
<dbReference type="RefSeq" id="WP_061609036.1">
    <property type="nucleotide sequence ID" value="NZ_JEMA01000565.1"/>
</dbReference>
<dbReference type="CDD" id="cd04182">
    <property type="entry name" value="GT_2_like_f"/>
    <property type="match status" value="1"/>
</dbReference>
<name>A0A150QLE1_SORCE</name>
<comment type="caution">
    <text evidence="4">The sequence shown here is derived from an EMBL/GenBank/DDBJ whole genome shotgun (WGS) entry which is preliminary data.</text>
</comment>
<dbReference type="InterPro" id="IPR029044">
    <property type="entry name" value="Nucleotide-diphossugar_trans"/>
</dbReference>
<evidence type="ECO:0000259" key="2">
    <source>
        <dbReference type="Pfam" id="PF12804"/>
    </source>
</evidence>
<evidence type="ECO:0000259" key="1">
    <source>
        <dbReference type="Pfam" id="PF02625"/>
    </source>
</evidence>
<dbReference type="EMBL" id="JEMA01000565">
    <property type="protein sequence ID" value="KYF68516.1"/>
    <property type="molecule type" value="Genomic_DNA"/>
</dbReference>
<sequence length="556" mass="57457">MNELERIVREATKLVADRSPFLLATVVRVSGSSYRRPGARMLVAGDRWLSGCVSGGCLEGDVMLRGEHRCRDGAVVVTYDSTTEDGEPWGVGLGCNGVVDVLLERVEAGATHDALAFAGACFAEETTGTLVTVIRSTASAVPVGARLAFGPPCALARPVTDPAARAAIERAARGPAGVVELDAAGITVLVEKIAPSPQLFVLGAGHDAVPLVTLAKSVGFRVTVAGPVVRQGSRFAAADRVLSTGGAMDRLRALIDAAAEPYVVIMHHQRTPDRDALAAALASRARYIGVLGPARRTRDLLAELGQSPGDDPRIHAPIGLDLGAETPEQIALSVVGELQAVARRAQGGKLRDRARPLHAGLAMVVLAAGGSLRLGRPKQLVELDGAPLVRRVATACVEARSGPVGVVLGAHAGAVAPALGDLGVALVANDGWEEGIASSIRAAVRWAEASRADALLIALADQPLITVEHLTALRNAWLAGAPIAASRFSGVVGAPAVFDRSRWDALARLEGDQGAGRLLRAESVVAIDWAGGAIDVDTADDVRALDSHALAHPPSC</sequence>
<dbReference type="GO" id="GO:0016779">
    <property type="term" value="F:nucleotidyltransferase activity"/>
    <property type="evidence" value="ECO:0007669"/>
    <property type="project" value="UniProtKB-ARBA"/>
</dbReference>
<organism evidence="4 5">
    <name type="scientific">Sorangium cellulosum</name>
    <name type="common">Polyangium cellulosum</name>
    <dbReference type="NCBI Taxonomy" id="56"/>
    <lineage>
        <taxon>Bacteria</taxon>
        <taxon>Pseudomonadati</taxon>
        <taxon>Myxococcota</taxon>
        <taxon>Polyangia</taxon>
        <taxon>Polyangiales</taxon>
        <taxon>Polyangiaceae</taxon>
        <taxon>Sorangium</taxon>
    </lineage>
</organism>
<dbReference type="InterPro" id="IPR003777">
    <property type="entry name" value="XdhC_CoxI"/>
</dbReference>
<dbReference type="Pfam" id="PF13478">
    <property type="entry name" value="XdhC_C"/>
    <property type="match status" value="1"/>
</dbReference>
<dbReference type="PANTHER" id="PTHR30388:SF6">
    <property type="entry name" value="XANTHINE DEHYDROGENASE SUBUNIT A-RELATED"/>
    <property type="match status" value="1"/>
</dbReference>
<accession>A0A150QLE1</accession>
<dbReference type="InterPro" id="IPR027051">
    <property type="entry name" value="XdhC_Rossmann_dom"/>
</dbReference>
<dbReference type="OrthoDB" id="9815497at2"/>
<evidence type="ECO:0000313" key="4">
    <source>
        <dbReference type="EMBL" id="KYF68516.1"/>
    </source>
</evidence>
<feature type="domain" description="MobA-like NTP transferase" evidence="2">
    <location>
        <begin position="364"/>
        <end position="522"/>
    </location>
</feature>
<reference evidence="4 5" key="1">
    <citation type="submission" date="2014-02" db="EMBL/GenBank/DDBJ databases">
        <title>The small core and large imbalanced accessory genome model reveals a collaborative survival strategy of Sorangium cellulosum strains in nature.</title>
        <authorList>
            <person name="Han K."/>
            <person name="Peng R."/>
            <person name="Blom J."/>
            <person name="Li Y.-Z."/>
        </authorList>
    </citation>
    <scope>NUCLEOTIDE SEQUENCE [LARGE SCALE GENOMIC DNA]</scope>
    <source>
        <strain evidence="4 5">So0008-312</strain>
    </source>
</reference>
<evidence type="ECO:0000259" key="3">
    <source>
        <dbReference type="Pfam" id="PF13478"/>
    </source>
</evidence>
<dbReference type="PANTHER" id="PTHR30388">
    <property type="entry name" value="ALDEHYDE OXIDOREDUCTASE MOLYBDENUM COFACTOR ASSEMBLY PROTEIN"/>
    <property type="match status" value="1"/>
</dbReference>
<dbReference type="Pfam" id="PF12804">
    <property type="entry name" value="NTP_transf_3"/>
    <property type="match status" value="1"/>
</dbReference>
<protein>
    <recommendedName>
        <fullName evidence="6">Xanthine dehydrogenase</fullName>
    </recommendedName>
</protein>
<gene>
    <name evidence="4" type="ORF">BE15_13535</name>
</gene>
<feature type="domain" description="XdhC- CoxI" evidence="1">
    <location>
        <begin position="15"/>
        <end position="80"/>
    </location>
</feature>
<dbReference type="Gene3D" id="3.40.50.720">
    <property type="entry name" value="NAD(P)-binding Rossmann-like Domain"/>
    <property type="match status" value="1"/>
</dbReference>
<dbReference type="Pfam" id="PF02625">
    <property type="entry name" value="XdhC_CoxI"/>
    <property type="match status" value="1"/>
</dbReference>
<feature type="domain" description="XdhC Rossmann" evidence="3">
    <location>
        <begin position="199"/>
        <end position="338"/>
    </location>
</feature>
<evidence type="ECO:0008006" key="6">
    <source>
        <dbReference type="Google" id="ProtNLM"/>
    </source>
</evidence>
<proteinExistence type="predicted"/>
<dbReference type="InterPro" id="IPR025877">
    <property type="entry name" value="MobA-like_NTP_Trfase"/>
</dbReference>
<dbReference type="SUPFAM" id="SSF53448">
    <property type="entry name" value="Nucleotide-diphospho-sugar transferases"/>
    <property type="match status" value="1"/>
</dbReference>
<dbReference type="Proteomes" id="UP000075260">
    <property type="component" value="Unassembled WGS sequence"/>
</dbReference>